<evidence type="ECO:0000256" key="1">
    <source>
        <dbReference type="ARBA" id="ARBA00001947"/>
    </source>
</evidence>
<sequence length="938" mass="106130">MKNMFKKTIAVIVVASGAAMVSAQQMPSLPTDPAVRVGKLENGLTYYIRHNELPEKQADFYIAQKVGSILEEDDQRGLAHFLEHMCFNGTTHFPDNTLREYLETIGVKFGANLNAYTSIDETVYNITNVPVIRDGIIDSCLLILHDWANDLTLAPKEIDKERGVIHEEWRTRMGAMMRMYEQVFPAMYKGSKYGHRLPIGTMEVVDNFPYQALRDYYEKWYRPDQQGIIVVGDINVDSIENKIKRLFSPIEMPKNPAKREYFPVPDNQEPIITIAKDKEQEVPVVYLFHKHEAIPDDQKNTIDYLTVNYMTWAIEEMLNNRIDELMQQANPPFIQSFIDDSNYLLAKTKGAFTGVAVTKEDGILSGTEALMKEIERVRRFGFTAGEYARAKADYLRSLEVSYNERDKQRTPSYVNEYLGNFLNGEPIPGTEFYYQTMTQIVPMIPLEAVNAWMKQLIGENNIVLSVFCPEKEGMKYPTEAELKAIIDKTQTEELTAYVDKVSNEPLLKEKPAPGKVVKKEEGAFGTTLLTLSNGVRVVIKPTDFKADQLQMEAFSPGGNSLFDNKDVLQFSNLNEVAALGGLGNFSLTDLNKVLAGKMASASASVNTYTEGVSGNCSPKDLETMLQLTYMLFTAPRTDQEAFSSYINRKKAALTNQEANPMSVFIDSLNMTLYNKNPRIFSMKAEMMDKVDYGKVMELYKNRFEDAGDFTFLFVGNIDMETATPLIEQYLGGLPTHGRKENFGQTNISFRKGKVENNFVRPLETPKSTVVLVNTGECPYTLRNKILMNITGQLLDILYTQTIREEQGGTYGVSCGGSITKYPDEKAAFQIYFDTDPARREKMVELVRQGLADFTANGPKADDLNKVKEYMLKTYQQNQKENGYWLGVLNEYYWNGIDTNTDFESIVNGITATDLKEFAKTFFGQGNQIEVSMSSPVNK</sequence>
<dbReference type="InterPro" id="IPR007863">
    <property type="entry name" value="Peptidase_M16_C"/>
</dbReference>
<keyword evidence="9" id="KW-0732">Signal</keyword>
<dbReference type="PANTHER" id="PTHR43690">
    <property type="entry name" value="NARDILYSIN"/>
    <property type="match status" value="1"/>
</dbReference>
<dbReference type="Proteomes" id="UP000616346">
    <property type="component" value="Unassembled WGS sequence"/>
</dbReference>
<reference evidence="12 13" key="1">
    <citation type="submission" date="2020-08" db="EMBL/GenBank/DDBJ databases">
        <title>A Genomic Blueprint of the Chicken Gut Microbiome.</title>
        <authorList>
            <person name="Gilroy R."/>
            <person name="Ravi A."/>
            <person name="Getino M."/>
            <person name="Pursley I."/>
            <person name="Horton D.L."/>
            <person name="Alikhan N.-F."/>
            <person name="Baker D."/>
            <person name="Gharbi K."/>
            <person name="Hall N."/>
            <person name="Watson M."/>
            <person name="Adriaenssens E.M."/>
            <person name="Foster-Nyarko E."/>
            <person name="Jarju S."/>
            <person name="Secka A."/>
            <person name="Antonio M."/>
            <person name="Oren A."/>
            <person name="Chaudhuri R."/>
            <person name="La Ragione R.M."/>
            <person name="Hildebrand F."/>
            <person name="Pallen M.J."/>
        </authorList>
    </citation>
    <scope>NUCLEOTIDE SEQUENCE [LARGE SCALE GENOMIC DNA]</scope>
    <source>
        <strain evidence="12 13">Sa1YUN3</strain>
    </source>
</reference>
<dbReference type="Gene3D" id="3.30.830.10">
    <property type="entry name" value="Metalloenzyme, LuxS/M16 peptidase-like"/>
    <property type="match status" value="4"/>
</dbReference>
<dbReference type="Pfam" id="PF00675">
    <property type="entry name" value="Peptidase_M16"/>
    <property type="match status" value="1"/>
</dbReference>
<evidence type="ECO:0000256" key="7">
    <source>
        <dbReference type="ARBA" id="ARBA00023049"/>
    </source>
</evidence>
<dbReference type="InterPro" id="IPR050626">
    <property type="entry name" value="Peptidase_M16"/>
</dbReference>
<name>A0ABR8V8R2_9BACT</name>
<evidence type="ECO:0000256" key="4">
    <source>
        <dbReference type="ARBA" id="ARBA00022723"/>
    </source>
</evidence>
<keyword evidence="6" id="KW-0862">Zinc</keyword>
<accession>A0ABR8V8R2</accession>
<gene>
    <name evidence="12" type="ORF">H9626_02875</name>
</gene>
<dbReference type="SUPFAM" id="SSF63411">
    <property type="entry name" value="LuxS/MPP-like metallohydrolase"/>
    <property type="match status" value="4"/>
</dbReference>
<proteinExistence type="inferred from homology"/>
<comment type="caution">
    <text evidence="12">The sequence shown here is derived from an EMBL/GenBank/DDBJ whole genome shotgun (WGS) entry which is preliminary data.</text>
</comment>
<feature type="domain" description="Peptidase M16 N-terminal" evidence="10">
    <location>
        <begin position="54"/>
        <end position="189"/>
    </location>
</feature>
<comment type="similarity">
    <text evidence="2 8">Belongs to the peptidase M16 family.</text>
</comment>
<dbReference type="InterPro" id="IPR011249">
    <property type="entry name" value="Metalloenz_LuxS/M16"/>
</dbReference>
<dbReference type="EMBL" id="JACSPQ010000001">
    <property type="protein sequence ID" value="MBD8001158.1"/>
    <property type="molecule type" value="Genomic_DNA"/>
</dbReference>
<comment type="cofactor">
    <cofactor evidence="1">
        <name>Zn(2+)</name>
        <dbReference type="ChEBI" id="CHEBI:29105"/>
    </cofactor>
</comment>
<dbReference type="Pfam" id="PF05193">
    <property type="entry name" value="Peptidase_M16_C"/>
    <property type="match status" value="2"/>
</dbReference>
<feature type="chain" id="PRO_5046934787" evidence="9">
    <location>
        <begin position="24"/>
        <end position="938"/>
    </location>
</feature>
<evidence type="ECO:0000256" key="9">
    <source>
        <dbReference type="SAM" id="SignalP"/>
    </source>
</evidence>
<evidence type="ECO:0000256" key="6">
    <source>
        <dbReference type="ARBA" id="ARBA00022833"/>
    </source>
</evidence>
<evidence type="ECO:0000259" key="11">
    <source>
        <dbReference type="Pfam" id="PF05193"/>
    </source>
</evidence>
<dbReference type="InterPro" id="IPR001431">
    <property type="entry name" value="Pept_M16_Zn_BS"/>
</dbReference>
<dbReference type="PANTHER" id="PTHR43690:SF34">
    <property type="entry name" value="ZINC PROTEASE PQQL-LIKE"/>
    <property type="match status" value="1"/>
</dbReference>
<keyword evidence="3" id="KW-0645">Protease</keyword>
<organism evidence="12 13">
    <name type="scientific">Phocaeicola faecium</name>
    <dbReference type="NCBI Taxonomy" id="2762213"/>
    <lineage>
        <taxon>Bacteria</taxon>
        <taxon>Pseudomonadati</taxon>
        <taxon>Bacteroidota</taxon>
        <taxon>Bacteroidia</taxon>
        <taxon>Bacteroidales</taxon>
        <taxon>Bacteroidaceae</taxon>
        <taxon>Phocaeicola</taxon>
    </lineage>
</organism>
<evidence type="ECO:0000256" key="3">
    <source>
        <dbReference type="ARBA" id="ARBA00022670"/>
    </source>
</evidence>
<keyword evidence="5" id="KW-0378">Hydrolase</keyword>
<evidence type="ECO:0000256" key="8">
    <source>
        <dbReference type="RuleBase" id="RU004447"/>
    </source>
</evidence>
<dbReference type="PROSITE" id="PS00143">
    <property type="entry name" value="INSULINASE"/>
    <property type="match status" value="1"/>
</dbReference>
<dbReference type="InterPro" id="IPR011765">
    <property type="entry name" value="Pept_M16_N"/>
</dbReference>
<feature type="domain" description="Peptidase M16 C-terminal" evidence="11">
    <location>
        <begin position="208"/>
        <end position="392"/>
    </location>
</feature>
<keyword evidence="4" id="KW-0479">Metal-binding</keyword>
<evidence type="ECO:0000259" key="10">
    <source>
        <dbReference type="Pfam" id="PF00675"/>
    </source>
</evidence>
<evidence type="ECO:0000313" key="13">
    <source>
        <dbReference type="Proteomes" id="UP000616346"/>
    </source>
</evidence>
<feature type="domain" description="Peptidase M16 C-terminal" evidence="11">
    <location>
        <begin position="690"/>
        <end position="868"/>
    </location>
</feature>
<keyword evidence="13" id="KW-1185">Reference proteome</keyword>
<evidence type="ECO:0000256" key="2">
    <source>
        <dbReference type="ARBA" id="ARBA00007261"/>
    </source>
</evidence>
<keyword evidence="7" id="KW-0482">Metalloprotease</keyword>
<protein>
    <submittedName>
        <fullName evidence="12">Insulinase family protein</fullName>
    </submittedName>
</protein>
<evidence type="ECO:0000256" key="5">
    <source>
        <dbReference type="ARBA" id="ARBA00022801"/>
    </source>
</evidence>
<evidence type="ECO:0000313" key="12">
    <source>
        <dbReference type="EMBL" id="MBD8001158.1"/>
    </source>
</evidence>
<feature type="signal peptide" evidence="9">
    <location>
        <begin position="1"/>
        <end position="23"/>
    </location>
</feature>